<dbReference type="InterPro" id="IPR012486">
    <property type="entry name" value="Far11/STRP_N"/>
</dbReference>
<evidence type="ECO:0000313" key="3">
    <source>
        <dbReference type="EMBL" id="CAI5760274.1"/>
    </source>
</evidence>
<evidence type="ECO:0000259" key="1">
    <source>
        <dbReference type="SMART" id="SM01292"/>
    </source>
</evidence>
<organism evidence="3 4">
    <name type="scientific">Candida verbasci</name>
    <dbReference type="NCBI Taxonomy" id="1227364"/>
    <lineage>
        <taxon>Eukaryota</taxon>
        <taxon>Fungi</taxon>
        <taxon>Dikarya</taxon>
        <taxon>Ascomycota</taxon>
        <taxon>Saccharomycotina</taxon>
        <taxon>Pichiomycetes</taxon>
        <taxon>Debaryomycetaceae</taxon>
        <taxon>Candida/Lodderomyces clade</taxon>
        <taxon>Candida</taxon>
    </lineage>
</organism>
<dbReference type="EMBL" id="CANTUO010000006">
    <property type="protein sequence ID" value="CAI5760274.1"/>
    <property type="molecule type" value="Genomic_DNA"/>
</dbReference>
<dbReference type="OrthoDB" id="18234at2759"/>
<dbReference type="InterPro" id="IPR021819">
    <property type="entry name" value="Far11/STRP_C"/>
</dbReference>
<dbReference type="PANTHER" id="PTHR13239:SF4">
    <property type="entry name" value="AT25231P"/>
    <property type="match status" value="1"/>
</dbReference>
<sequence>MQNENIQVDQLEDQIIDHPDLSTQEELLNESLDETFQRKLNAKAEQINRGELLFDQQFEKESSEGGSSNDPNNVNFQFLITKSHLNYDYKDYGNLEKEISEWFTGGDLIKIGLNNLINYYDANTTELNQLVSQIEENELDNISVILKIVLYYAFGEYANKKTKEEQIEQIKINVNHLLKLSIYKPLVTKLIRFFNDRIEIDKSSDGAKMSNSTESNYFKILTLLYFLTLIALDNKDTKFRGYIIECELLNHLIKFLEHWKWYKNQSYRVRYLILIVNKLIFIEFGDSNHLKSCDEFLIKLYDIKNKKGKDEQSTLTCSPLDYFAFREDLLDKYPMFNINPVDFNKYKQSQEEIDQQGDKFMAFNSFSNSLSNLIQKATTIKSHTILKELPGVELHISTPLPSPTLMNSDYMTGGEKIRKSYQVNQSLPFIFPNDQINNCVPKSIKEADEIYRKSIYESYSIKRLWNERENFMQQERGYIAENTTNESDYDFKKLYKEYPTAKAQISSIERVEFFYSSNLSRLHTIIEIFMEIMISNRIEINLHHTQSELNPVSSIIKDKVTKTKVEEVLFAQLEVINVKEITLKASINIILMLLKWFKINHVLKYYYFSSLLFDQKFFNISLEYLSRCFNNSNIQNVSNKNDDNSDLIEYEILINQNKLMNPKINLPRRNFFNNCLNKFSDSYEYKFINDKLISKLPEKLDSNNINHRTINQFNDNFVFILINILNIINKILIKNQSQRIFALNDLKPSEIYKMILINYDNESITPIILKTLKKLVPYQGRKWKSVNMDLISQIYLTLKLDLKDNWLSGKDLESDFNSCYDQEIALRGLIQFYNMRKYKDEMKKIGYKLEDMNNEPLQFKLDDDDDINDNFNDLSIDKMEF</sequence>
<dbReference type="InterPro" id="IPR040185">
    <property type="entry name" value="Far11/STRP"/>
</dbReference>
<proteinExistence type="predicted"/>
<gene>
    <name evidence="3" type="ORF">CANVERA_P4784</name>
</gene>
<evidence type="ECO:0000313" key="4">
    <source>
        <dbReference type="Proteomes" id="UP001152885"/>
    </source>
</evidence>
<feature type="domain" description="Far11/STRP C-terminal" evidence="2">
    <location>
        <begin position="441"/>
        <end position="863"/>
    </location>
</feature>
<evidence type="ECO:0008006" key="5">
    <source>
        <dbReference type="Google" id="ProtNLM"/>
    </source>
</evidence>
<dbReference type="PANTHER" id="PTHR13239">
    <property type="entry name" value="PROTEIN REQUIRED FOR HYPHAL ANASTOMOSIS HAM-2"/>
    <property type="match status" value="1"/>
</dbReference>
<dbReference type="SMART" id="SM01293">
    <property type="entry name" value="DUF3402"/>
    <property type="match status" value="1"/>
</dbReference>
<feature type="domain" description="Far11/STRP N-terminal" evidence="1">
    <location>
        <begin position="82"/>
        <end position="359"/>
    </location>
</feature>
<accession>A0A9W4U078</accession>
<reference evidence="3" key="1">
    <citation type="submission" date="2022-12" db="EMBL/GenBank/DDBJ databases">
        <authorList>
            <person name="Brejova B."/>
        </authorList>
    </citation>
    <scope>NUCLEOTIDE SEQUENCE</scope>
</reference>
<dbReference type="Pfam" id="PF07923">
    <property type="entry name" value="N1221"/>
    <property type="match status" value="1"/>
</dbReference>
<protein>
    <recommendedName>
        <fullName evidence="5">Factor arrest protein 11</fullName>
    </recommendedName>
</protein>
<comment type="caution">
    <text evidence="3">The sequence shown here is derived from an EMBL/GenBank/DDBJ whole genome shotgun (WGS) entry which is preliminary data.</text>
</comment>
<dbReference type="Pfam" id="PF11882">
    <property type="entry name" value="DUF3402"/>
    <property type="match status" value="2"/>
</dbReference>
<dbReference type="AlphaFoldDB" id="A0A9W4U078"/>
<keyword evidence="4" id="KW-1185">Reference proteome</keyword>
<dbReference type="GO" id="GO:0007010">
    <property type="term" value="P:cytoskeleton organization"/>
    <property type="evidence" value="ECO:0007669"/>
    <property type="project" value="TreeGrafter"/>
</dbReference>
<dbReference type="SMART" id="SM01292">
    <property type="entry name" value="N1221"/>
    <property type="match status" value="1"/>
</dbReference>
<dbReference type="GO" id="GO:0005829">
    <property type="term" value="C:cytosol"/>
    <property type="evidence" value="ECO:0007669"/>
    <property type="project" value="TreeGrafter"/>
</dbReference>
<name>A0A9W4U078_9ASCO</name>
<dbReference type="Proteomes" id="UP001152885">
    <property type="component" value="Unassembled WGS sequence"/>
</dbReference>
<evidence type="ECO:0000259" key="2">
    <source>
        <dbReference type="SMART" id="SM01293"/>
    </source>
</evidence>